<evidence type="ECO:0000313" key="3">
    <source>
        <dbReference type="Proteomes" id="UP000664795"/>
    </source>
</evidence>
<protein>
    <submittedName>
        <fullName evidence="2">Uncharacterized protein</fullName>
    </submittedName>
</protein>
<evidence type="ECO:0000313" key="2">
    <source>
        <dbReference type="EMBL" id="MBO0930837.1"/>
    </source>
</evidence>
<dbReference type="EMBL" id="JAFMYU010000004">
    <property type="protein sequence ID" value="MBO0930837.1"/>
    <property type="molecule type" value="Genomic_DNA"/>
</dbReference>
<dbReference type="AlphaFoldDB" id="A0A939G1T6"/>
<dbReference type="RefSeq" id="WP_207334785.1">
    <property type="nucleotide sequence ID" value="NZ_JAFMYU010000004.1"/>
</dbReference>
<organism evidence="2 3">
    <name type="scientific">Fibrella aquatilis</name>
    <dbReference type="NCBI Taxonomy" id="2817059"/>
    <lineage>
        <taxon>Bacteria</taxon>
        <taxon>Pseudomonadati</taxon>
        <taxon>Bacteroidota</taxon>
        <taxon>Cytophagia</taxon>
        <taxon>Cytophagales</taxon>
        <taxon>Spirosomataceae</taxon>
        <taxon>Fibrella</taxon>
    </lineage>
</organism>
<sequence>MPAMKSLLTLLCCANALLAAAQTTTSTSNNFNVTVSTTKTENGKTTHHQQALTGDDLSLVKLASLSGGLLDTVRFECPKCNGNMKLLVNGNGTNMTYEQKSSHKTNTLFPVAMPLPPGNYVYTYWQNGVEQMKLPFTVKAGEKNVVTVK</sequence>
<dbReference type="Proteomes" id="UP000664795">
    <property type="component" value="Unassembled WGS sequence"/>
</dbReference>
<gene>
    <name evidence="2" type="ORF">J2I48_07540</name>
</gene>
<keyword evidence="1" id="KW-0732">Signal</keyword>
<comment type="caution">
    <text evidence="2">The sequence shown here is derived from an EMBL/GenBank/DDBJ whole genome shotgun (WGS) entry which is preliminary data.</text>
</comment>
<feature type="signal peptide" evidence="1">
    <location>
        <begin position="1"/>
        <end position="21"/>
    </location>
</feature>
<reference evidence="2 3" key="1">
    <citation type="submission" date="2021-03" db="EMBL/GenBank/DDBJ databases">
        <title>Fibrella sp. HMF5036 genome sequencing and assembly.</title>
        <authorList>
            <person name="Kang H."/>
            <person name="Kim H."/>
            <person name="Bae S."/>
            <person name="Joh K."/>
        </authorList>
    </citation>
    <scope>NUCLEOTIDE SEQUENCE [LARGE SCALE GENOMIC DNA]</scope>
    <source>
        <strain evidence="2 3">HMF5036</strain>
    </source>
</reference>
<accession>A0A939G1T6</accession>
<feature type="chain" id="PRO_5037083983" evidence="1">
    <location>
        <begin position="22"/>
        <end position="149"/>
    </location>
</feature>
<name>A0A939G1T6_9BACT</name>
<proteinExistence type="predicted"/>
<evidence type="ECO:0000256" key="1">
    <source>
        <dbReference type="SAM" id="SignalP"/>
    </source>
</evidence>
<keyword evidence="3" id="KW-1185">Reference proteome</keyword>